<feature type="domain" description="DJ-1/PfpI" evidence="2">
    <location>
        <begin position="7"/>
        <end position="176"/>
    </location>
</feature>
<dbReference type="STRING" id="1177755.A7A08_01499"/>
<dbReference type="GO" id="GO:0016798">
    <property type="term" value="F:hydrolase activity, acting on glycosyl bonds"/>
    <property type="evidence" value="ECO:0007669"/>
    <property type="project" value="UniProtKB-KW"/>
</dbReference>
<dbReference type="EMBL" id="MASI01000003">
    <property type="protein sequence ID" value="ODA67467.1"/>
    <property type="molecule type" value="Genomic_DNA"/>
</dbReference>
<protein>
    <submittedName>
        <fullName evidence="3">General stress protein 18</fullName>
        <ecNumber evidence="3">3.2.-.-</ecNumber>
    </submittedName>
</protein>
<dbReference type="AlphaFoldDB" id="A0A1E2RZ06"/>
<dbReference type="InterPro" id="IPR029062">
    <property type="entry name" value="Class_I_gatase-like"/>
</dbReference>
<keyword evidence="3" id="KW-0378">Hydrolase</keyword>
<dbReference type="PATRIC" id="fig|1177755.3.peg.1502"/>
<dbReference type="PANTHER" id="PTHR42733:SF12">
    <property type="entry name" value="PROTEINASE"/>
    <property type="match status" value="1"/>
</dbReference>
<dbReference type="NCBIfam" id="TIGR01382">
    <property type="entry name" value="PfpI"/>
    <property type="match status" value="1"/>
</dbReference>
<dbReference type="InterPro" id="IPR002818">
    <property type="entry name" value="DJ-1/PfpI"/>
</dbReference>
<comment type="similarity">
    <text evidence="1">Belongs to the peptidase C56 family.</text>
</comment>
<keyword evidence="3" id="KW-0326">Glycosidase</keyword>
<dbReference type="Pfam" id="PF01965">
    <property type="entry name" value="DJ-1_PfpI"/>
    <property type="match status" value="1"/>
</dbReference>
<evidence type="ECO:0000313" key="3">
    <source>
        <dbReference type="EMBL" id="ODA67467.1"/>
    </source>
</evidence>
<proteinExistence type="inferred from homology"/>
<reference evidence="3 4" key="1">
    <citation type="submission" date="2016-07" db="EMBL/GenBank/DDBJ databases">
        <title>Draft genome sequence of Methyloligella halotolerans C2T (VKM B-2706T=CCUG 61687T=DSM 25045T), a halotolerant polyhydroxybutyrate accumulating methylotroph.</title>
        <authorList>
            <person name="Vasilenko O.V."/>
            <person name="Doronina N.V."/>
            <person name="Poroshina M.N."/>
            <person name="Tarlachkov S.V."/>
            <person name="Trotsenko Y.A."/>
        </authorList>
    </citation>
    <scope>NUCLEOTIDE SEQUENCE [LARGE SCALE GENOMIC DNA]</scope>
    <source>
        <strain evidence="3 4">VKM B-2706</strain>
    </source>
</reference>
<evidence type="ECO:0000313" key="4">
    <source>
        <dbReference type="Proteomes" id="UP000095087"/>
    </source>
</evidence>
<dbReference type="EC" id="3.2.-.-" evidence="3"/>
<keyword evidence="4" id="KW-1185">Reference proteome</keyword>
<dbReference type="OrthoDB" id="9792284at2"/>
<sequence>MNELNGKKIAILATDGYEESELMVPKETLAEAGAEIEIISLEKGEIKGWKGKDWSGNTVSVDKTVDEAKVEDYAALVIPGGQINPDLLRANETAVNFVRDFFDTKKTLAAICHAPWVLIEAGLAEGREMTSYHSIATDVKNAGAKWVDKKVAVHQALITSRNPDDLPAFCDKIIEEVLEGRHEKRQAA</sequence>
<dbReference type="RefSeq" id="WP_069094826.1">
    <property type="nucleotide sequence ID" value="NZ_MASI01000003.1"/>
</dbReference>
<dbReference type="Gene3D" id="3.40.50.880">
    <property type="match status" value="1"/>
</dbReference>
<name>A0A1E2RZ06_9HYPH</name>
<organism evidence="3 4">
    <name type="scientific">Methyloligella halotolerans</name>
    <dbReference type="NCBI Taxonomy" id="1177755"/>
    <lineage>
        <taxon>Bacteria</taxon>
        <taxon>Pseudomonadati</taxon>
        <taxon>Pseudomonadota</taxon>
        <taxon>Alphaproteobacteria</taxon>
        <taxon>Hyphomicrobiales</taxon>
        <taxon>Hyphomicrobiaceae</taxon>
        <taxon>Methyloligella</taxon>
    </lineage>
</organism>
<evidence type="ECO:0000259" key="2">
    <source>
        <dbReference type="Pfam" id="PF01965"/>
    </source>
</evidence>
<dbReference type="PANTHER" id="PTHR42733">
    <property type="entry name" value="DJ-1 PROTEIN"/>
    <property type="match status" value="1"/>
</dbReference>
<comment type="caution">
    <text evidence="3">The sequence shown here is derived from an EMBL/GenBank/DDBJ whole genome shotgun (WGS) entry which is preliminary data.</text>
</comment>
<dbReference type="SUPFAM" id="SSF52317">
    <property type="entry name" value="Class I glutamine amidotransferase-like"/>
    <property type="match status" value="1"/>
</dbReference>
<gene>
    <name evidence="3" type="ORF">A7A08_01499</name>
</gene>
<dbReference type="InterPro" id="IPR006286">
    <property type="entry name" value="C56_PfpI-like"/>
</dbReference>
<accession>A0A1E2RZ06</accession>
<dbReference type="Proteomes" id="UP000095087">
    <property type="component" value="Unassembled WGS sequence"/>
</dbReference>
<evidence type="ECO:0000256" key="1">
    <source>
        <dbReference type="ARBA" id="ARBA00008542"/>
    </source>
</evidence>
<dbReference type="CDD" id="cd03134">
    <property type="entry name" value="GATase1_PfpI_like"/>
    <property type="match status" value="1"/>
</dbReference>